<dbReference type="RefSeq" id="WP_164526975.1">
    <property type="nucleotide sequence ID" value="NZ_CP047347.1"/>
</dbReference>
<protein>
    <submittedName>
        <fullName evidence="1">Uncharacterized protein</fullName>
    </submittedName>
</protein>
<dbReference type="AlphaFoldDB" id="A0A6G6SS75"/>
<organism evidence="1 2">
    <name type="scientific">Proteus vulgaris</name>
    <dbReference type="NCBI Taxonomy" id="585"/>
    <lineage>
        <taxon>Bacteria</taxon>
        <taxon>Pseudomonadati</taxon>
        <taxon>Pseudomonadota</taxon>
        <taxon>Gammaproteobacteria</taxon>
        <taxon>Enterobacterales</taxon>
        <taxon>Morganellaceae</taxon>
        <taxon>Proteus</taxon>
    </lineage>
</organism>
<keyword evidence="2" id="KW-1185">Reference proteome</keyword>
<geneLocation type="plasmid" evidence="1 2">
    <name>pZN3-6kb</name>
</geneLocation>
<proteinExistence type="predicted"/>
<evidence type="ECO:0000313" key="2">
    <source>
        <dbReference type="Proteomes" id="UP000503287"/>
    </source>
</evidence>
<evidence type="ECO:0000313" key="1">
    <source>
        <dbReference type="EMBL" id="QIF96530.1"/>
    </source>
</evidence>
<accession>A0A6G6SS75</accession>
<reference evidence="1 2" key="1">
    <citation type="submission" date="2020-01" db="EMBL/GenBank/DDBJ databases">
        <title>The genomic epidemiology of tigecycline resistance gene tet(X) variants in a swine farm in China.</title>
        <authorList>
            <person name="Peng K."/>
            <person name="Li R."/>
        </authorList>
    </citation>
    <scope>NUCLEOTIDE SEQUENCE [LARGE SCALE GENOMIC DNA]</scope>
    <source>
        <strain evidence="1 2">ZN3</strain>
        <plasmid evidence="1 2">pZN3-6kb</plasmid>
    </source>
</reference>
<sequence length="81" mass="9333">MNQFNIFDKVYLKTDSNRRPMTVVSIGPKNENGCSQITCIFVIKKNEYSHVFPDHYLTKINNFDEISGLGVQGIKIHKDEI</sequence>
<keyword evidence="1" id="KW-0614">Plasmid</keyword>
<dbReference type="Proteomes" id="UP000503287">
    <property type="component" value="Plasmid pZN3-6kb"/>
</dbReference>
<dbReference type="EMBL" id="CP047347">
    <property type="protein sequence ID" value="QIF96530.1"/>
    <property type="molecule type" value="Genomic_DNA"/>
</dbReference>
<name>A0A6G6SS75_PROVU</name>
<gene>
    <name evidence="1" type="ORF">GTH24_21775</name>
</gene>